<keyword evidence="4" id="KW-1185">Reference proteome</keyword>
<dbReference type="GO" id="GO:0032259">
    <property type="term" value="P:methylation"/>
    <property type="evidence" value="ECO:0007669"/>
    <property type="project" value="InterPro"/>
</dbReference>
<dbReference type="PROSITE" id="PS51143">
    <property type="entry name" value="MT_A70"/>
    <property type="match status" value="1"/>
</dbReference>
<dbReference type="GO" id="GO:0008168">
    <property type="term" value="F:methyltransferase activity"/>
    <property type="evidence" value="ECO:0007669"/>
    <property type="project" value="InterPro"/>
</dbReference>
<feature type="compositionally biased region" description="Basic and acidic residues" evidence="2">
    <location>
        <begin position="387"/>
        <end position="405"/>
    </location>
</feature>
<accession>A0A135TCS5</accession>
<protein>
    <recommendedName>
        <fullName evidence="5">MT-A70 family</fullName>
    </recommendedName>
</protein>
<dbReference type="InterPro" id="IPR002052">
    <property type="entry name" value="DNA_methylase_N6_adenine_CS"/>
</dbReference>
<feature type="region of interest" description="Disordered" evidence="2">
    <location>
        <begin position="385"/>
        <end position="405"/>
    </location>
</feature>
<reference evidence="3 4" key="1">
    <citation type="submission" date="2014-02" db="EMBL/GenBank/DDBJ databases">
        <title>The genome sequence of Colletotrichum simmondsii CBS122122.</title>
        <authorList>
            <person name="Baroncelli R."/>
            <person name="Thon M.R."/>
        </authorList>
    </citation>
    <scope>NUCLEOTIDE SEQUENCE [LARGE SCALE GENOMIC DNA]</scope>
    <source>
        <strain evidence="3 4">CBS122122</strain>
    </source>
</reference>
<evidence type="ECO:0008006" key="5">
    <source>
        <dbReference type="Google" id="ProtNLM"/>
    </source>
</evidence>
<dbReference type="PANTHER" id="PTHR12829:SF4">
    <property type="entry name" value="N(6)-ADENINE-SPECIFIC METHYLTRANSFERASE METTL4"/>
    <property type="match status" value="1"/>
</dbReference>
<evidence type="ECO:0000313" key="3">
    <source>
        <dbReference type="EMBL" id="KXH45962.1"/>
    </source>
</evidence>
<comment type="similarity">
    <text evidence="1">Belongs to the MT-A70-like family.</text>
</comment>
<organism evidence="3 4">
    <name type="scientific">Colletotrichum simmondsii</name>
    <dbReference type="NCBI Taxonomy" id="703756"/>
    <lineage>
        <taxon>Eukaryota</taxon>
        <taxon>Fungi</taxon>
        <taxon>Dikarya</taxon>
        <taxon>Ascomycota</taxon>
        <taxon>Pezizomycotina</taxon>
        <taxon>Sordariomycetes</taxon>
        <taxon>Hypocreomycetidae</taxon>
        <taxon>Glomerellales</taxon>
        <taxon>Glomerellaceae</taxon>
        <taxon>Colletotrichum</taxon>
        <taxon>Colletotrichum acutatum species complex</taxon>
    </lineage>
</organism>
<dbReference type="GO" id="GO:0005634">
    <property type="term" value="C:nucleus"/>
    <property type="evidence" value="ECO:0007669"/>
    <property type="project" value="TreeGrafter"/>
</dbReference>
<evidence type="ECO:0000256" key="2">
    <source>
        <dbReference type="SAM" id="MobiDB-lite"/>
    </source>
</evidence>
<dbReference type="InterPro" id="IPR029063">
    <property type="entry name" value="SAM-dependent_MTases_sf"/>
</dbReference>
<proteinExistence type="inferred from homology"/>
<dbReference type="InterPro" id="IPR007757">
    <property type="entry name" value="MT-A70-like"/>
</dbReference>
<dbReference type="AlphaFoldDB" id="A0A135TCS5"/>
<dbReference type="PROSITE" id="PS00092">
    <property type="entry name" value="N6_MTASE"/>
    <property type="match status" value="1"/>
</dbReference>
<gene>
    <name evidence="3" type="ORF">CSIM01_11225</name>
</gene>
<comment type="caution">
    <text evidence="3">The sequence shown here is derived from an EMBL/GenBank/DDBJ whole genome shotgun (WGS) entry which is preliminary data.</text>
</comment>
<sequence>MTSTSLPSKSSQACSSPRCVLFQNEDRSVCLVDIPASLEESQLLPGHGAEITGQPPQRRLLSVDPVSAPFTLPEPRDPQTNNQTLASQLADLMIEAAVKSALDTLKRSYDAPFCLPRVTGGGSSSNVVSTTGREGSVSPQDHSVRKDDGDDAAATTTATASRPAAAAAAAAVHFVPPESMYLNGSIQETRGAFLSTAPKFDLIIMDPPWPNKSARRKKKTTGGYATVYGLKETRALLDQIPVAARLADGGLVAVWVTNKATLVDLLTSPKGVLASWGLEVAAEWQWVKITSQGDAIFDTESAWRKPWERLIVARKRGNNVKVPGRVIAAVPDVHSRKPNLRCMFDDLLPRGYRGLEVFARNLTAGWWAWGNEALRFQESQHWITSSEETRHTVTEKSESKDTKTN</sequence>
<name>A0A135TCS5_9PEZI</name>
<dbReference type="PANTHER" id="PTHR12829">
    <property type="entry name" value="N6-ADENOSINE-METHYLTRANSFERASE"/>
    <property type="match status" value="1"/>
</dbReference>
<evidence type="ECO:0000313" key="4">
    <source>
        <dbReference type="Proteomes" id="UP000070328"/>
    </source>
</evidence>
<dbReference type="SUPFAM" id="SSF53335">
    <property type="entry name" value="S-adenosyl-L-methionine-dependent methyltransferases"/>
    <property type="match status" value="1"/>
</dbReference>
<dbReference type="OrthoDB" id="61116at2759"/>
<dbReference type="Proteomes" id="UP000070328">
    <property type="component" value="Unassembled WGS sequence"/>
</dbReference>
<dbReference type="EMBL" id="JFBX01000203">
    <property type="protein sequence ID" value="KXH45962.1"/>
    <property type="molecule type" value="Genomic_DNA"/>
</dbReference>
<dbReference type="GO" id="GO:0003676">
    <property type="term" value="F:nucleic acid binding"/>
    <property type="evidence" value="ECO:0007669"/>
    <property type="project" value="InterPro"/>
</dbReference>
<evidence type="ECO:0000256" key="1">
    <source>
        <dbReference type="PROSITE-ProRule" id="PRU00489"/>
    </source>
</evidence>
<feature type="region of interest" description="Disordered" evidence="2">
    <location>
        <begin position="120"/>
        <end position="160"/>
    </location>
</feature>
<dbReference type="Pfam" id="PF05063">
    <property type="entry name" value="MT-A70"/>
    <property type="match status" value="1"/>
</dbReference>